<dbReference type="Pfam" id="PF16220">
    <property type="entry name" value="DUF4880"/>
    <property type="match status" value="1"/>
</dbReference>
<gene>
    <name evidence="3" type="ORF">SAMN05192583_1747</name>
</gene>
<evidence type="ECO:0000259" key="1">
    <source>
        <dbReference type="Pfam" id="PF04773"/>
    </source>
</evidence>
<dbReference type="PIRSF" id="PIRSF018266">
    <property type="entry name" value="FecR"/>
    <property type="match status" value="1"/>
</dbReference>
<dbReference type="Gene3D" id="2.60.120.1440">
    <property type="match status" value="1"/>
</dbReference>
<dbReference type="Proteomes" id="UP000199206">
    <property type="component" value="Unassembled WGS sequence"/>
</dbReference>
<proteinExistence type="predicted"/>
<evidence type="ECO:0000313" key="3">
    <source>
        <dbReference type="EMBL" id="SEM98327.1"/>
    </source>
</evidence>
<dbReference type="Pfam" id="PF04773">
    <property type="entry name" value="FecR"/>
    <property type="match status" value="1"/>
</dbReference>
<sequence length="329" mass="34383">MTTHLPNDPAAAAARWYARLRSDAPTDGDAEAFDTWIDANPAHRVAWERLEQVDATLPSLASDPAIAALRADALRPTPARFPSWRIAGAAAAMAASVAMVTIVALKPHGGAERAEQVAAAPVVTRYQTGLGEMRTVRLADGTAMTMDARSVVRAAAPGVTRQVAVDAGRAMFAVAKDRAHPFIVSVGETRVMALGTHFSVERRGDGAVVALTEGSVRVRTPVATRTLVPGQVLTARATTVRVDDGAADESGWVEGRLVFTAVPLGDVAATLNRYAQRQVVIRDAGLAARPYSGVLRAKGGADALVAVLTTTGAARVTSRDGASVTLEPR</sequence>
<dbReference type="InterPro" id="IPR032623">
    <property type="entry name" value="FecR_N"/>
</dbReference>
<evidence type="ECO:0000259" key="2">
    <source>
        <dbReference type="Pfam" id="PF16220"/>
    </source>
</evidence>
<feature type="domain" description="FecR N-terminal" evidence="2">
    <location>
        <begin position="12"/>
        <end position="53"/>
    </location>
</feature>
<dbReference type="InterPro" id="IPR006860">
    <property type="entry name" value="FecR"/>
</dbReference>
<protein>
    <submittedName>
        <fullName evidence="3">FecR family protein</fullName>
    </submittedName>
</protein>
<dbReference type="STRING" id="1166340.SAMN05192583_1747"/>
<dbReference type="PANTHER" id="PTHR30273:SF2">
    <property type="entry name" value="PROTEIN FECR"/>
    <property type="match status" value="1"/>
</dbReference>
<accession>A0A1H8CVY5</accession>
<reference evidence="4" key="1">
    <citation type="submission" date="2016-10" db="EMBL/GenBank/DDBJ databases">
        <authorList>
            <person name="Varghese N."/>
            <person name="Submissions S."/>
        </authorList>
    </citation>
    <scope>NUCLEOTIDE SEQUENCE [LARGE SCALE GENOMIC DNA]</scope>
    <source>
        <strain evidence="4">S6-262</strain>
    </source>
</reference>
<organism evidence="3 4">
    <name type="scientific">Sphingomonas gellani</name>
    <dbReference type="NCBI Taxonomy" id="1166340"/>
    <lineage>
        <taxon>Bacteria</taxon>
        <taxon>Pseudomonadati</taxon>
        <taxon>Pseudomonadota</taxon>
        <taxon>Alphaproteobacteria</taxon>
        <taxon>Sphingomonadales</taxon>
        <taxon>Sphingomonadaceae</taxon>
        <taxon>Sphingomonas</taxon>
    </lineage>
</organism>
<dbReference type="AlphaFoldDB" id="A0A1H8CVY5"/>
<dbReference type="Gene3D" id="3.55.50.30">
    <property type="match status" value="1"/>
</dbReference>
<evidence type="ECO:0000313" key="4">
    <source>
        <dbReference type="Proteomes" id="UP000199206"/>
    </source>
</evidence>
<dbReference type="InterPro" id="IPR012373">
    <property type="entry name" value="Ferrdict_sens_TM"/>
</dbReference>
<dbReference type="EMBL" id="FOCF01000003">
    <property type="protein sequence ID" value="SEM98327.1"/>
    <property type="molecule type" value="Genomic_DNA"/>
</dbReference>
<keyword evidence="4" id="KW-1185">Reference proteome</keyword>
<dbReference type="GO" id="GO:0016989">
    <property type="term" value="F:sigma factor antagonist activity"/>
    <property type="evidence" value="ECO:0007669"/>
    <property type="project" value="TreeGrafter"/>
</dbReference>
<feature type="domain" description="FecR protein" evidence="1">
    <location>
        <begin position="125"/>
        <end position="217"/>
    </location>
</feature>
<dbReference type="OrthoDB" id="7492241at2"/>
<name>A0A1H8CVY5_9SPHN</name>
<dbReference type="PANTHER" id="PTHR30273">
    <property type="entry name" value="PERIPLASMIC SIGNAL SENSOR AND SIGMA FACTOR ACTIVATOR FECR-RELATED"/>
    <property type="match status" value="1"/>
</dbReference>
<dbReference type="RefSeq" id="WP_093665292.1">
    <property type="nucleotide sequence ID" value="NZ_FOCF01000003.1"/>
</dbReference>